<evidence type="ECO:0000259" key="1">
    <source>
        <dbReference type="Pfam" id="PF11823"/>
    </source>
</evidence>
<dbReference type="Proteomes" id="UP000719500">
    <property type="component" value="Unassembled WGS sequence"/>
</dbReference>
<comment type="caution">
    <text evidence="2">The sequence shown here is derived from an EMBL/GenBank/DDBJ whole genome shotgun (WGS) entry which is preliminary data.</text>
</comment>
<dbReference type="RefSeq" id="WP_204803172.1">
    <property type="nucleotide sequence ID" value="NZ_JACSNX010000004.1"/>
</dbReference>
<proteinExistence type="predicted"/>
<reference evidence="2 3" key="1">
    <citation type="journal article" date="2021" name="Sci. Rep.">
        <title>The distribution of antibiotic resistance genes in chicken gut microbiota commensals.</title>
        <authorList>
            <person name="Juricova H."/>
            <person name="Matiasovicova J."/>
            <person name="Kubasova T."/>
            <person name="Cejkova D."/>
            <person name="Rychlik I."/>
        </authorList>
    </citation>
    <scope>NUCLEOTIDE SEQUENCE [LARGE SCALE GENOMIC DNA]</scope>
    <source>
        <strain evidence="2 3">An411</strain>
    </source>
</reference>
<keyword evidence="3" id="KW-1185">Reference proteome</keyword>
<evidence type="ECO:0000313" key="3">
    <source>
        <dbReference type="Proteomes" id="UP000719500"/>
    </source>
</evidence>
<evidence type="ECO:0000313" key="2">
    <source>
        <dbReference type="EMBL" id="MBM6850807.1"/>
    </source>
</evidence>
<name>A0ABS2FT62_9FIRM</name>
<dbReference type="EMBL" id="JACSNX010000004">
    <property type="protein sequence ID" value="MBM6850807.1"/>
    <property type="molecule type" value="Genomic_DNA"/>
</dbReference>
<feature type="domain" description="Putative Se/S carrier protein-like" evidence="1">
    <location>
        <begin position="4"/>
        <end position="71"/>
    </location>
</feature>
<dbReference type="Pfam" id="PF11823">
    <property type="entry name" value="Se_S_carrier"/>
    <property type="match status" value="1"/>
</dbReference>
<dbReference type="InterPro" id="IPR021778">
    <property type="entry name" value="Se/S_carrier-like"/>
</dbReference>
<sequence length="83" mass="9498">MEHYLIIARSVTYAQRMQRVLGRAGIRSRIFRAPRDLTDRGCAYAVQIPDTDLTAALAALHRESLDPVQIFLTQRGTFREVRP</sequence>
<accession>A0ABS2FT62</accession>
<organism evidence="2 3">
    <name type="scientific">Oscillibacter valericigenes</name>
    <dbReference type="NCBI Taxonomy" id="351091"/>
    <lineage>
        <taxon>Bacteria</taxon>
        <taxon>Bacillati</taxon>
        <taxon>Bacillota</taxon>
        <taxon>Clostridia</taxon>
        <taxon>Eubacteriales</taxon>
        <taxon>Oscillospiraceae</taxon>
        <taxon>Oscillibacter</taxon>
    </lineage>
</organism>
<protein>
    <submittedName>
        <fullName evidence="2">DUF3343 domain-containing protein</fullName>
    </submittedName>
</protein>
<gene>
    <name evidence="2" type="ORF">H9X91_05060</name>
</gene>